<proteinExistence type="predicted"/>
<dbReference type="Proteomes" id="UP001219759">
    <property type="component" value="Segment"/>
</dbReference>
<keyword evidence="3" id="KW-1185">Reference proteome</keyword>
<keyword evidence="1" id="KW-1133">Transmembrane helix</keyword>
<protein>
    <submittedName>
        <fullName evidence="2">Membrane protein</fullName>
    </submittedName>
</protein>
<evidence type="ECO:0000313" key="2">
    <source>
        <dbReference type="EMBL" id="WDS52069.1"/>
    </source>
</evidence>
<sequence length="88" mass="9432">MTTAAADLRKLERLLRPAPSTGLIVGAAILAVFAILASLFIWAGIPLLIGLLVFPALGFTGWAVFGLTVATYAAWWLILALIGRLRRK</sequence>
<evidence type="ECO:0000313" key="3">
    <source>
        <dbReference type="Proteomes" id="UP001219759"/>
    </source>
</evidence>
<name>A0AAF0CDU5_9CAUD</name>
<reference evidence="3" key="1">
    <citation type="submission" date="2023-01" db="EMBL/GenBank/DDBJ databases">
        <authorList>
            <person name="Bendele M."/>
            <person name="Baldwin A.R."/>
            <person name="Chauncey H.A."/>
            <person name="Connelly K.A."/>
            <person name="Daniel I."/>
            <person name="Fitzgerald E.B."/>
            <person name="McKinney B.E."/>
            <person name="Murray D.M."/>
            <person name="Parshall S."/>
            <person name="Stokes L.T."/>
            <person name="Tanaka K.N."/>
            <person name="Vinson E.C."/>
            <person name="Klevikis C."/>
            <person name="Temple L."/>
            <person name="Utz L."/>
            <person name="Rinehart C.A."/>
            <person name="Garlena R.A."/>
            <person name="Russell D.A."/>
            <person name="Jacobs-Sera D."/>
            <person name="Hatfull G.F."/>
        </authorList>
    </citation>
    <scope>NUCLEOTIDE SEQUENCE [LARGE SCALE GENOMIC DNA]</scope>
</reference>
<feature type="transmembrane region" description="Helical" evidence="1">
    <location>
        <begin position="21"/>
        <end position="54"/>
    </location>
</feature>
<evidence type="ECO:0000256" key="1">
    <source>
        <dbReference type="SAM" id="Phobius"/>
    </source>
</evidence>
<gene>
    <name evidence="2" type="primary">43</name>
    <name evidence="2" type="ORF">SEA_CARON_43</name>
</gene>
<keyword evidence="1" id="KW-0472">Membrane</keyword>
<feature type="transmembrane region" description="Helical" evidence="1">
    <location>
        <begin position="60"/>
        <end position="82"/>
    </location>
</feature>
<accession>A0AAF0CDU5</accession>
<dbReference type="EMBL" id="OQ190481">
    <property type="protein sequence ID" value="WDS52069.1"/>
    <property type="molecule type" value="Genomic_DNA"/>
</dbReference>
<organism evidence="2 3">
    <name type="scientific">Microbacterium phage Caron</name>
    <dbReference type="NCBI Taxonomy" id="3028494"/>
    <lineage>
        <taxon>Viruses</taxon>
        <taxon>Duplodnaviria</taxon>
        <taxon>Heunggongvirae</taxon>
        <taxon>Uroviricota</taxon>
        <taxon>Caudoviricetes</taxon>
        <taxon>Casidaviridae</taxon>
        <taxon>Barnstormervirus</taxon>
        <taxon>Barnstormervirus caron</taxon>
    </lineage>
</organism>
<keyword evidence="1" id="KW-0812">Transmembrane</keyword>